<comment type="caution">
    <text evidence="2">The sequence shown here is derived from an EMBL/GenBank/DDBJ whole genome shotgun (WGS) entry which is preliminary data.</text>
</comment>
<proteinExistence type="predicted"/>
<evidence type="ECO:0008006" key="4">
    <source>
        <dbReference type="Google" id="ProtNLM"/>
    </source>
</evidence>
<keyword evidence="1" id="KW-0472">Membrane</keyword>
<keyword evidence="1" id="KW-1133">Transmembrane helix</keyword>
<keyword evidence="3" id="KW-1185">Reference proteome</keyword>
<feature type="transmembrane region" description="Helical" evidence="1">
    <location>
        <begin position="130"/>
        <end position="156"/>
    </location>
</feature>
<dbReference type="AlphaFoldDB" id="A0A6N9HPU4"/>
<feature type="transmembrane region" description="Helical" evidence="1">
    <location>
        <begin position="85"/>
        <end position="110"/>
    </location>
</feature>
<dbReference type="EMBL" id="WWCJ01000031">
    <property type="protein sequence ID" value="MYN05504.1"/>
    <property type="molecule type" value="Genomic_DNA"/>
</dbReference>
<feature type="transmembrane region" description="Helical" evidence="1">
    <location>
        <begin position="53"/>
        <end position="73"/>
    </location>
</feature>
<organism evidence="2 3">
    <name type="scientific">Pseudoduganella guangdongensis</name>
    <dbReference type="NCBI Taxonomy" id="2692179"/>
    <lineage>
        <taxon>Bacteria</taxon>
        <taxon>Pseudomonadati</taxon>
        <taxon>Pseudomonadota</taxon>
        <taxon>Betaproteobacteria</taxon>
        <taxon>Burkholderiales</taxon>
        <taxon>Oxalobacteraceae</taxon>
        <taxon>Telluria group</taxon>
        <taxon>Pseudoduganella</taxon>
    </lineage>
</organism>
<protein>
    <recommendedName>
        <fullName evidence="4">DUF4184 family protein</fullName>
    </recommendedName>
</protein>
<name>A0A6N9HPU4_9BURK</name>
<dbReference type="Proteomes" id="UP000448575">
    <property type="component" value="Unassembled WGS sequence"/>
</dbReference>
<evidence type="ECO:0000313" key="3">
    <source>
        <dbReference type="Proteomes" id="UP000448575"/>
    </source>
</evidence>
<evidence type="ECO:0000256" key="1">
    <source>
        <dbReference type="SAM" id="Phobius"/>
    </source>
</evidence>
<evidence type="ECO:0000313" key="2">
    <source>
        <dbReference type="EMBL" id="MYN05504.1"/>
    </source>
</evidence>
<gene>
    <name evidence="2" type="ORF">GTP41_25755</name>
</gene>
<reference evidence="2 3" key="1">
    <citation type="submission" date="2019-12" db="EMBL/GenBank/DDBJ databases">
        <title>Novel species isolated from a subtropical stream in China.</title>
        <authorList>
            <person name="Lu H."/>
        </authorList>
    </citation>
    <scope>NUCLEOTIDE SEQUENCE [LARGE SCALE GENOMIC DNA]</scope>
    <source>
        <strain evidence="2 3">DS3</strain>
    </source>
</reference>
<sequence length="159" mass="17614">MPITPFHFGPGAAIHALAPQRISFLGFCAANVLIDVESLYYLSTHQYPVHRFFHTYIGATLVAILAVMLFLAARSFARRFWLPNLFGWQALSISFVAAGAVLGTYTHIVFDSIMHSDMLPFAPFSGANPLLRIVSLPALHWFCVASGVLGLTILFFKKR</sequence>
<dbReference type="RefSeq" id="WP_161028449.1">
    <property type="nucleotide sequence ID" value="NZ_WWCJ01000031.1"/>
</dbReference>
<accession>A0A6N9HPU4</accession>
<keyword evidence="1" id="KW-0812">Transmembrane</keyword>